<evidence type="ECO:0000256" key="1">
    <source>
        <dbReference type="ARBA" id="ARBA00009716"/>
    </source>
</evidence>
<dbReference type="Gene3D" id="3.20.20.70">
    <property type="entry name" value="Aldolase class I"/>
    <property type="match status" value="1"/>
</dbReference>
<gene>
    <name evidence="3" type="ORF">P9H32_14855</name>
</gene>
<dbReference type="SUPFAM" id="SSF51395">
    <property type="entry name" value="FMN-linked oxidoreductases"/>
    <property type="match status" value="1"/>
</dbReference>
<dbReference type="RefSeq" id="WP_348534503.1">
    <property type="nucleotide sequence ID" value="NZ_JARVCO010000012.1"/>
</dbReference>
<protein>
    <submittedName>
        <fullName evidence="3">Glutamate synthase-related protein</fullName>
    </submittedName>
</protein>
<organism evidence="3 4">
    <name type="scientific">Pontiella agarivorans</name>
    <dbReference type="NCBI Taxonomy" id="3038953"/>
    <lineage>
        <taxon>Bacteria</taxon>
        <taxon>Pseudomonadati</taxon>
        <taxon>Kiritimatiellota</taxon>
        <taxon>Kiritimatiellia</taxon>
        <taxon>Kiritimatiellales</taxon>
        <taxon>Pontiellaceae</taxon>
        <taxon>Pontiella</taxon>
    </lineage>
</organism>
<reference evidence="3 4" key="1">
    <citation type="journal article" date="2024" name="Appl. Environ. Microbiol.">
        <title>Pontiella agarivorans sp. nov., a novel marine anaerobic bacterium capable of degrading macroalgal polysaccharides and fixing nitrogen.</title>
        <authorList>
            <person name="Liu N."/>
            <person name="Kivenson V."/>
            <person name="Peng X."/>
            <person name="Cui Z."/>
            <person name="Lankiewicz T.S."/>
            <person name="Gosselin K.M."/>
            <person name="English C.J."/>
            <person name="Blair E.M."/>
            <person name="O'Malley M.A."/>
            <person name="Valentine D.L."/>
        </authorList>
    </citation>
    <scope>NUCLEOTIDE SEQUENCE [LARGE SCALE GENOMIC DNA]</scope>
    <source>
        <strain evidence="3 4">NLcol2</strain>
    </source>
</reference>
<proteinExistence type="inferred from homology"/>
<dbReference type="InterPro" id="IPR002932">
    <property type="entry name" value="Glu_synthdom"/>
</dbReference>
<sequence>MIHWLKNNDALGTTNRGVPCESGLCTLCRADCKGRCETWSSCLVGRKLLYPRDYPLTTAGSAHVTSVGVGYQSLRIQGYAYGANGLSEGLSHDPDDCVFPNVNVETEFGGEIKTRCRVPIMTGALGSTFIAAHYWDSFAVGAAICGFPIVVGENVVGVDRAATLENGRITSAPELDHRIKMFMRYYDGFGAIIVQMNVEDTRNGVAEYLAEKYGDKIILELKWGQGAKNIGGEIQVKSLEYAQFLKNRGYVVDPDPNDPTVQEAFKNHAVTAFARHSRLGSTDLDTPAQVQEDFMNSVAYLRKLGFKRISLKTGAYGMEGLAMAIRLAADCNLDLLTIDGAGGGTGMSPWNMMDHWGIPSLPLHAKAYEYCRMLEEQGVHVPDLSFAGGFAREDHVFKALALGAPYAKLVCMGRAPMIPGFLGSNIQGVFQPENREKLHGHWEDLPATVKAVGTYPEEIFAGWEEVKKKVGADEMKHIPFGAVAMYGYADKLACGLQQFMAGSRKFSLSEVAREDLMAANRETEAETGIPYMTDAQAPKAEQIIKGNF</sequence>
<comment type="similarity">
    <text evidence="1">Belongs to the glutamate synthase family.</text>
</comment>
<comment type="caution">
    <text evidence="3">The sequence shown here is derived from an EMBL/GenBank/DDBJ whole genome shotgun (WGS) entry which is preliminary data.</text>
</comment>
<dbReference type="Pfam" id="PF01645">
    <property type="entry name" value="Glu_synthase"/>
    <property type="match status" value="1"/>
</dbReference>
<evidence type="ECO:0000313" key="3">
    <source>
        <dbReference type="EMBL" id="MDZ8119907.1"/>
    </source>
</evidence>
<name>A0ABU5N0D4_9BACT</name>
<feature type="domain" description="Glutamate synthase" evidence="2">
    <location>
        <begin position="290"/>
        <end position="418"/>
    </location>
</feature>
<evidence type="ECO:0000259" key="2">
    <source>
        <dbReference type="Pfam" id="PF01645"/>
    </source>
</evidence>
<dbReference type="Proteomes" id="UP001290861">
    <property type="component" value="Unassembled WGS sequence"/>
</dbReference>
<dbReference type="EMBL" id="JARVCO010000012">
    <property type="protein sequence ID" value="MDZ8119907.1"/>
    <property type="molecule type" value="Genomic_DNA"/>
</dbReference>
<keyword evidence="4" id="KW-1185">Reference proteome</keyword>
<accession>A0ABU5N0D4</accession>
<dbReference type="InterPro" id="IPR013785">
    <property type="entry name" value="Aldolase_TIM"/>
</dbReference>
<evidence type="ECO:0000313" key="4">
    <source>
        <dbReference type="Proteomes" id="UP001290861"/>
    </source>
</evidence>